<evidence type="ECO:0000313" key="6">
    <source>
        <dbReference type="Proteomes" id="UP001321748"/>
    </source>
</evidence>
<reference evidence="5 6" key="1">
    <citation type="journal article" date="2023" name="Microbiol. Spectr.">
        <title>Symbiosis of Carpenter Bees with Uncharacterized Lactic Acid Bacteria Showing NAD Auxotrophy.</title>
        <authorList>
            <person name="Kawasaki S."/>
            <person name="Ozawa K."/>
            <person name="Mori T."/>
            <person name="Yamamoto A."/>
            <person name="Ito M."/>
            <person name="Ohkuma M."/>
            <person name="Sakamoto M."/>
            <person name="Matsutani M."/>
        </authorList>
    </citation>
    <scope>NUCLEOTIDE SEQUENCE [LARGE SCALE GENOMIC DNA]</scope>
    <source>
        <strain evidence="5 6">KimH</strain>
    </source>
</reference>
<dbReference type="InterPro" id="IPR002173">
    <property type="entry name" value="Carboh/pur_kinase_PfkB_CS"/>
</dbReference>
<dbReference type="Pfam" id="PF00294">
    <property type="entry name" value="PfkB"/>
    <property type="match status" value="1"/>
</dbReference>
<dbReference type="PROSITE" id="PS00584">
    <property type="entry name" value="PFKB_KINASES_2"/>
    <property type="match status" value="1"/>
</dbReference>
<evidence type="ECO:0000256" key="1">
    <source>
        <dbReference type="ARBA" id="ARBA00010688"/>
    </source>
</evidence>
<dbReference type="CDD" id="cd01166">
    <property type="entry name" value="KdgK"/>
    <property type="match status" value="1"/>
</dbReference>
<dbReference type="InterPro" id="IPR052700">
    <property type="entry name" value="Carb_kinase_PfkB-like"/>
</dbReference>
<evidence type="ECO:0000313" key="5">
    <source>
        <dbReference type="EMBL" id="BDR53961.1"/>
    </source>
</evidence>
<feature type="domain" description="Carbohydrate kinase PfkB" evidence="4">
    <location>
        <begin position="42"/>
        <end position="338"/>
    </location>
</feature>
<dbReference type="EMBL" id="AP026800">
    <property type="protein sequence ID" value="BDR53961.1"/>
    <property type="molecule type" value="Genomic_DNA"/>
</dbReference>
<keyword evidence="6" id="KW-1185">Reference proteome</keyword>
<dbReference type="RefSeq" id="WP_317642997.1">
    <property type="nucleotide sequence ID" value="NZ_AP026800.1"/>
</dbReference>
<dbReference type="GO" id="GO:0016301">
    <property type="term" value="F:kinase activity"/>
    <property type="evidence" value="ECO:0007669"/>
    <property type="project" value="UniProtKB-KW"/>
</dbReference>
<keyword evidence="3 5" id="KW-0418">Kinase</keyword>
<protein>
    <submittedName>
        <fullName evidence="5">2-keto-3-deoxygluconate kinase</fullName>
    </submittedName>
</protein>
<dbReference type="InterPro" id="IPR011611">
    <property type="entry name" value="PfkB_dom"/>
</dbReference>
<sequence>MPAHYNGDEATDEDVAKGISEVQGQDFAPQEFQGCPRQGSVLLVGEPMALFTAECTGSLQDVNEFSASIAGAELNVVVGLTRLGHQAQYVAHVGQDPFGIKIHHFLQQHGIDDSALTVDPHHSTGFMLKSKVTKGDPATAYWRSGSAASAINPQDVEGLDLSGTAIVHITGILPALSASAAAATQALMAHARREHVFLSFDPNLRPALWENAETMRSTLRDLSSQADLVLPGIGEGEELFSVSSVEEIGKAFIDNGARYVVVKDGPRGAYATDGKRSVYVPAFVVSTIVDTVGAGDGFAAGLLSALLESASFAGAMDRACAVGAMQTQVVSDNEGLPTPNLAK</sequence>
<dbReference type="PANTHER" id="PTHR43320">
    <property type="entry name" value="SUGAR KINASE"/>
    <property type="match status" value="1"/>
</dbReference>
<organism evidence="5 6">
    <name type="scientific">Bombiscardovia apis</name>
    <dbReference type="NCBI Taxonomy" id="2932182"/>
    <lineage>
        <taxon>Bacteria</taxon>
        <taxon>Bacillati</taxon>
        <taxon>Actinomycetota</taxon>
        <taxon>Actinomycetes</taxon>
        <taxon>Bifidobacteriales</taxon>
        <taxon>Bifidobacteriaceae</taxon>
        <taxon>Bombiscardovia</taxon>
    </lineage>
</organism>
<dbReference type="Proteomes" id="UP001321748">
    <property type="component" value="Chromosome"/>
</dbReference>
<proteinExistence type="inferred from homology"/>
<evidence type="ECO:0000256" key="3">
    <source>
        <dbReference type="ARBA" id="ARBA00022777"/>
    </source>
</evidence>
<dbReference type="PANTHER" id="PTHR43320:SF2">
    <property type="entry name" value="2-DEHYDRO-3-DEOXYGLUCONOKINASE_2-DEHYDRO-3-DEOXYGALACTONOKINASE"/>
    <property type="match status" value="1"/>
</dbReference>
<dbReference type="Gene3D" id="3.40.1190.20">
    <property type="match status" value="1"/>
</dbReference>
<gene>
    <name evidence="5" type="primary">kdgK</name>
    <name evidence="5" type="ORF">KIMH_00720</name>
</gene>
<accession>A0ABN6SGD3</accession>
<dbReference type="InterPro" id="IPR029056">
    <property type="entry name" value="Ribokinase-like"/>
</dbReference>
<dbReference type="SUPFAM" id="SSF53613">
    <property type="entry name" value="Ribokinase-like"/>
    <property type="match status" value="1"/>
</dbReference>
<evidence type="ECO:0000256" key="2">
    <source>
        <dbReference type="ARBA" id="ARBA00022679"/>
    </source>
</evidence>
<evidence type="ECO:0000259" key="4">
    <source>
        <dbReference type="Pfam" id="PF00294"/>
    </source>
</evidence>
<name>A0ABN6SGD3_9BIFI</name>
<keyword evidence="2" id="KW-0808">Transferase</keyword>
<comment type="similarity">
    <text evidence="1">Belongs to the carbohydrate kinase PfkB family.</text>
</comment>